<keyword evidence="10 11" id="KW-0456">Lyase</keyword>
<feature type="binding site" evidence="13">
    <location>
        <position position="386"/>
    </location>
    <ligand>
        <name>substrate</name>
    </ligand>
</feature>
<evidence type="ECO:0000256" key="8">
    <source>
        <dbReference type="ARBA" id="ARBA00022842"/>
    </source>
</evidence>
<comment type="cofactor">
    <cofactor evidence="14">
        <name>Mg(2+)</name>
        <dbReference type="ChEBI" id="CHEBI:18420"/>
    </cofactor>
    <text evidence="14">Mg(2+) is required for catalysis and for stabilizing the dimer.</text>
</comment>
<feature type="domain" description="Enolase N-terminal" evidence="16">
    <location>
        <begin position="4"/>
        <end position="134"/>
    </location>
</feature>
<dbReference type="EC" id="4.2.1.11" evidence="3 11"/>
<keyword evidence="5 11" id="KW-0963">Cytoplasm</keyword>
<comment type="catalytic activity">
    <reaction evidence="11">
        <text>(2R)-2-phosphoglycerate = phosphoenolpyruvate + H2O</text>
        <dbReference type="Rhea" id="RHEA:10164"/>
        <dbReference type="ChEBI" id="CHEBI:15377"/>
        <dbReference type="ChEBI" id="CHEBI:58289"/>
        <dbReference type="ChEBI" id="CHEBI:58702"/>
        <dbReference type="EC" id="4.2.1.11"/>
    </reaction>
</comment>
<dbReference type="PANTHER" id="PTHR11902">
    <property type="entry name" value="ENOLASE"/>
    <property type="match status" value="1"/>
</dbReference>
<keyword evidence="7 11" id="KW-0479">Metal-binding</keyword>
<evidence type="ECO:0000256" key="14">
    <source>
        <dbReference type="PIRSR" id="PIRSR001400-3"/>
    </source>
</evidence>
<feature type="active site" description="Proton acceptor" evidence="11 12">
    <location>
        <position position="335"/>
    </location>
</feature>
<feature type="binding site" evidence="13">
    <location>
        <position position="310"/>
    </location>
    <ligand>
        <name>substrate</name>
    </ligand>
</feature>
<feature type="binding site" evidence="11">
    <location>
        <position position="335"/>
    </location>
    <ligand>
        <name>(2R)-2-phosphoglycerate</name>
        <dbReference type="ChEBI" id="CHEBI:58289"/>
    </ligand>
</feature>
<feature type="binding site" evidence="13">
    <location>
        <position position="164"/>
    </location>
    <ligand>
        <name>substrate</name>
    </ligand>
</feature>
<dbReference type="GO" id="GO:0006096">
    <property type="term" value="P:glycolytic process"/>
    <property type="evidence" value="ECO:0007669"/>
    <property type="project" value="UniProtKB-UniRule"/>
</dbReference>
<dbReference type="InterPro" id="IPR029017">
    <property type="entry name" value="Enolase-like_N"/>
</dbReference>
<dbReference type="Pfam" id="PF00113">
    <property type="entry name" value="Enolase_C"/>
    <property type="match status" value="1"/>
</dbReference>
<dbReference type="Gene3D" id="3.20.20.120">
    <property type="entry name" value="Enolase-like C-terminal domain"/>
    <property type="match status" value="1"/>
</dbReference>
<feature type="binding site" evidence="13">
    <location>
        <position position="155"/>
    </location>
    <ligand>
        <name>substrate</name>
    </ligand>
</feature>
<dbReference type="InterPro" id="IPR020809">
    <property type="entry name" value="Enolase_CS"/>
</dbReference>
<dbReference type="GO" id="GO:0005576">
    <property type="term" value="C:extracellular region"/>
    <property type="evidence" value="ECO:0007669"/>
    <property type="project" value="UniProtKB-SubCell"/>
</dbReference>
<dbReference type="AlphaFoldDB" id="A0A939HFG5"/>
<feature type="active site" description="Proton donor" evidence="11 12">
    <location>
        <position position="205"/>
    </location>
</feature>
<gene>
    <name evidence="11 17" type="primary">eno</name>
    <name evidence="17" type="ORF">J1902_00920</name>
</gene>
<dbReference type="SFLD" id="SFLDG00178">
    <property type="entry name" value="enolase"/>
    <property type="match status" value="1"/>
</dbReference>
<dbReference type="Gene3D" id="3.30.390.10">
    <property type="entry name" value="Enolase-like, N-terminal domain"/>
    <property type="match status" value="1"/>
</dbReference>
<dbReference type="InterPro" id="IPR036849">
    <property type="entry name" value="Enolase-like_C_sf"/>
</dbReference>
<keyword evidence="8 11" id="KW-0460">Magnesium</keyword>
<evidence type="ECO:0000256" key="1">
    <source>
        <dbReference type="ARBA" id="ARBA00005031"/>
    </source>
</evidence>
<reference evidence="17" key="1">
    <citation type="submission" date="2021-03" db="EMBL/GenBank/DDBJ databases">
        <title>A new species, PO-11, isolated from a karst cave deposit.</title>
        <authorList>
            <person name="Zhaoxiaoyong W."/>
        </authorList>
    </citation>
    <scope>NUCLEOTIDE SEQUENCE</scope>
    <source>
        <strain evidence="17">PO-11</strain>
    </source>
</reference>
<evidence type="ECO:0000256" key="10">
    <source>
        <dbReference type="ARBA" id="ARBA00023239"/>
    </source>
</evidence>
<evidence type="ECO:0000313" key="17">
    <source>
        <dbReference type="EMBL" id="MBO1266555.1"/>
    </source>
</evidence>
<dbReference type="SFLD" id="SFLDS00001">
    <property type="entry name" value="Enolase"/>
    <property type="match status" value="1"/>
</dbReference>
<feature type="binding site" evidence="11 14">
    <location>
        <position position="283"/>
    </location>
    <ligand>
        <name>Mg(2+)</name>
        <dbReference type="ChEBI" id="CHEBI:18420"/>
    </ligand>
</feature>
<dbReference type="SUPFAM" id="SSF54826">
    <property type="entry name" value="Enolase N-terminal domain-like"/>
    <property type="match status" value="1"/>
</dbReference>
<dbReference type="SUPFAM" id="SSF51604">
    <property type="entry name" value="Enolase C-terminal domain-like"/>
    <property type="match status" value="1"/>
</dbReference>
<comment type="pathway">
    <text evidence="1 11">Carbohydrate degradation; glycolysis; pyruvate from D-glyceraldehyde 3-phosphate: step 4/5.</text>
</comment>
<dbReference type="Pfam" id="PF03952">
    <property type="entry name" value="Enolase_N"/>
    <property type="match status" value="1"/>
</dbReference>
<protein>
    <recommendedName>
        <fullName evidence="4 11">Enolase</fullName>
        <ecNumber evidence="3 11">4.2.1.11</ecNumber>
    </recommendedName>
    <alternativeName>
        <fullName evidence="11">2-phospho-D-glycerate hydro-lyase</fullName>
    </alternativeName>
    <alternativeName>
        <fullName evidence="11">2-phosphoglycerate dehydratase</fullName>
    </alternativeName>
</protein>
<dbReference type="HAMAP" id="MF_00318">
    <property type="entry name" value="Enolase"/>
    <property type="match status" value="1"/>
</dbReference>
<dbReference type="PIRSF" id="PIRSF001400">
    <property type="entry name" value="Enolase"/>
    <property type="match status" value="1"/>
</dbReference>
<dbReference type="SFLD" id="SFLDF00002">
    <property type="entry name" value="enolase"/>
    <property type="match status" value="1"/>
</dbReference>
<dbReference type="FunFam" id="3.30.390.10:FF:000001">
    <property type="entry name" value="Enolase"/>
    <property type="match status" value="1"/>
</dbReference>
<dbReference type="GO" id="GO:0000015">
    <property type="term" value="C:phosphopyruvate hydratase complex"/>
    <property type="evidence" value="ECO:0007669"/>
    <property type="project" value="InterPro"/>
</dbReference>
<evidence type="ECO:0000256" key="3">
    <source>
        <dbReference type="ARBA" id="ARBA00012058"/>
    </source>
</evidence>
<name>A0A939HFG5_9MICC</name>
<keyword evidence="18" id="KW-1185">Reference proteome</keyword>
<comment type="subcellular location">
    <subcellularLocation>
        <location evidence="11">Cytoplasm</location>
    </subcellularLocation>
    <subcellularLocation>
        <location evidence="11">Secreted</location>
    </subcellularLocation>
    <subcellularLocation>
        <location evidence="11">Cell surface</location>
    </subcellularLocation>
    <text evidence="11">Fractions of enolase are present in both the cytoplasm and on the cell surface.</text>
</comment>
<feature type="domain" description="Enolase C-terminal TIM barrel" evidence="15">
    <location>
        <begin position="139"/>
        <end position="423"/>
    </location>
</feature>
<evidence type="ECO:0000256" key="12">
    <source>
        <dbReference type="PIRSR" id="PIRSR001400-1"/>
    </source>
</evidence>
<evidence type="ECO:0000256" key="2">
    <source>
        <dbReference type="ARBA" id="ARBA00009604"/>
    </source>
</evidence>
<organism evidence="17 18">
    <name type="scientific">Arthrobacter cavernae</name>
    <dbReference type="NCBI Taxonomy" id="2817681"/>
    <lineage>
        <taxon>Bacteria</taxon>
        <taxon>Bacillati</taxon>
        <taxon>Actinomycetota</taxon>
        <taxon>Actinomycetes</taxon>
        <taxon>Micrococcales</taxon>
        <taxon>Micrococcaceae</taxon>
        <taxon>Arthrobacter</taxon>
    </lineage>
</organism>
<comment type="cofactor">
    <cofactor evidence="11">
        <name>Mg(2+)</name>
        <dbReference type="ChEBI" id="CHEBI:18420"/>
    </cofactor>
    <text evidence="11">Binds a second Mg(2+) ion via substrate during catalysis.</text>
</comment>
<evidence type="ECO:0000256" key="13">
    <source>
        <dbReference type="PIRSR" id="PIRSR001400-2"/>
    </source>
</evidence>
<feature type="binding site" evidence="13">
    <location>
        <position position="283"/>
    </location>
    <ligand>
        <name>substrate</name>
    </ligand>
</feature>
<dbReference type="NCBIfam" id="TIGR01060">
    <property type="entry name" value="eno"/>
    <property type="match status" value="1"/>
</dbReference>
<dbReference type="PANTHER" id="PTHR11902:SF1">
    <property type="entry name" value="ENOLASE"/>
    <property type="match status" value="1"/>
</dbReference>
<dbReference type="GO" id="GO:0004634">
    <property type="term" value="F:phosphopyruvate hydratase activity"/>
    <property type="evidence" value="ECO:0007669"/>
    <property type="project" value="UniProtKB-UniRule"/>
</dbReference>
<evidence type="ECO:0000256" key="6">
    <source>
        <dbReference type="ARBA" id="ARBA00022525"/>
    </source>
</evidence>
<comment type="caution">
    <text evidence="17">The sequence shown here is derived from an EMBL/GenBank/DDBJ whole genome shotgun (WGS) entry which is preliminary data.</text>
</comment>
<keyword evidence="6 11" id="KW-0964">Secreted</keyword>
<keyword evidence="9 11" id="KW-0324">Glycolysis</keyword>
<dbReference type="SMART" id="SM01192">
    <property type="entry name" value="Enolase_C"/>
    <property type="match status" value="1"/>
</dbReference>
<evidence type="ECO:0000259" key="16">
    <source>
        <dbReference type="SMART" id="SM01193"/>
    </source>
</evidence>
<dbReference type="Proteomes" id="UP000664164">
    <property type="component" value="Unassembled WGS sequence"/>
</dbReference>
<dbReference type="RefSeq" id="WP_207614307.1">
    <property type="nucleotide sequence ID" value="NZ_JAFNLL010000002.1"/>
</dbReference>
<feature type="binding site" evidence="13">
    <location>
        <begin position="362"/>
        <end position="365"/>
    </location>
    <ligand>
        <name>substrate</name>
    </ligand>
</feature>
<feature type="binding site" evidence="11">
    <location>
        <position position="386"/>
    </location>
    <ligand>
        <name>(2R)-2-phosphoglycerate</name>
        <dbReference type="ChEBI" id="CHEBI:58289"/>
    </ligand>
</feature>
<evidence type="ECO:0000256" key="5">
    <source>
        <dbReference type="ARBA" id="ARBA00022490"/>
    </source>
</evidence>
<dbReference type="InterPro" id="IPR020810">
    <property type="entry name" value="Enolase_C"/>
</dbReference>
<proteinExistence type="inferred from homology"/>
<comment type="similarity">
    <text evidence="2 11">Belongs to the enolase family.</text>
</comment>
<evidence type="ECO:0000256" key="4">
    <source>
        <dbReference type="ARBA" id="ARBA00017068"/>
    </source>
</evidence>
<feature type="binding site" evidence="11 14">
    <location>
        <position position="242"/>
    </location>
    <ligand>
        <name>Mg(2+)</name>
        <dbReference type="ChEBI" id="CHEBI:18420"/>
    </ligand>
</feature>
<accession>A0A939HFG5</accession>
<feature type="binding site" evidence="11 14">
    <location>
        <position position="310"/>
    </location>
    <ligand>
        <name>Mg(2+)</name>
        <dbReference type="ChEBI" id="CHEBI:18420"/>
    </ligand>
</feature>
<dbReference type="GO" id="GO:0009986">
    <property type="term" value="C:cell surface"/>
    <property type="evidence" value="ECO:0007669"/>
    <property type="project" value="UniProtKB-SubCell"/>
</dbReference>
<comment type="function">
    <text evidence="11">Catalyzes the reversible conversion of 2-phosphoglycerate (2-PG) into phosphoenolpyruvate (PEP). It is essential for the degradation of carbohydrates via glycolysis.</text>
</comment>
<dbReference type="PROSITE" id="PS00164">
    <property type="entry name" value="ENOLASE"/>
    <property type="match status" value="1"/>
</dbReference>
<evidence type="ECO:0000259" key="15">
    <source>
        <dbReference type="SMART" id="SM01192"/>
    </source>
</evidence>
<dbReference type="InterPro" id="IPR000941">
    <property type="entry name" value="Enolase"/>
</dbReference>
<sequence length="426" mass="45083">MAIIDAIHAREILDSRGNPTVEVEVLLSDGQIGRAAVPSGASTGEHEAVELRDGDKGRYLGKGVQKAVDAIIDEISPALIGFDATDQRSIDQAMIDLDGTPNKAKLGANAILGVSLAVANAAAASADLPLYKYLGGPNAHVLPVPLMNILNGGSHADSDVDIQEFMIAPIGAETFSEGLRWGVEVYHNLKSVLQAKGLSTGLGDEGGFAPNLPSNRAALDLIQEAITNAGYTPGKDIALALDVASSEFYKDGAYQFEGKALSATEMSAYYAELVADYPLVSIEDPLDENDWEGWKTLTDTIGDKVQLVGDDLFVTNPAILQRGIDTKTANSLLVKVNQIGSLTETLDAVSLAQRAGFTTITSHRSGETEDTTIADIAVATNAGQIKTGAPARSERVAKYNQLLRIEEELDDAARYAGRSAFPRFKG</sequence>
<evidence type="ECO:0000256" key="9">
    <source>
        <dbReference type="ARBA" id="ARBA00023152"/>
    </source>
</evidence>
<evidence type="ECO:0000313" key="18">
    <source>
        <dbReference type="Proteomes" id="UP000664164"/>
    </source>
</evidence>
<feature type="binding site" evidence="11">
    <location>
        <position position="364"/>
    </location>
    <ligand>
        <name>(2R)-2-phosphoglycerate</name>
        <dbReference type="ChEBI" id="CHEBI:58289"/>
    </ligand>
</feature>
<feature type="binding site" evidence="11">
    <location>
        <position position="163"/>
    </location>
    <ligand>
        <name>(2R)-2-phosphoglycerate</name>
        <dbReference type="ChEBI" id="CHEBI:58289"/>
    </ligand>
</feature>
<feature type="binding site" evidence="11">
    <location>
        <position position="365"/>
    </location>
    <ligand>
        <name>(2R)-2-phosphoglycerate</name>
        <dbReference type="ChEBI" id="CHEBI:58289"/>
    </ligand>
</feature>
<dbReference type="InterPro" id="IPR020811">
    <property type="entry name" value="Enolase_N"/>
</dbReference>
<dbReference type="GO" id="GO:0000287">
    <property type="term" value="F:magnesium ion binding"/>
    <property type="evidence" value="ECO:0007669"/>
    <property type="project" value="UniProtKB-UniRule"/>
</dbReference>
<evidence type="ECO:0000256" key="11">
    <source>
        <dbReference type="HAMAP-Rule" id="MF_00318"/>
    </source>
</evidence>
<dbReference type="EMBL" id="JAFNLL010000002">
    <property type="protein sequence ID" value="MBO1266555.1"/>
    <property type="molecule type" value="Genomic_DNA"/>
</dbReference>
<dbReference type="SMART" id="SM01193">
    <property type="entry name" value="Enolase_N"/>
    <property type="match status" value="1"/>
</dbReference>
<dbReference type="PRINTS" id="PR00148">
    <property type="entry name" value="ENOLASE"/>
</dbReference>
<dbReference type="FunFam" id="3.20.20.120:FF:000001">
    <property type="entry name" value="Enolase"/>
    <property type="match status" value="1"/>
</dbReference>
<evidence type="ECO:0000256" key="7">
    <source>
        <dbReference type="ARBA" id="ARBA00022723"/>
    </source>
</evidence>
<dbReference type="CDD" id="cd03313">
    <property type="entry name" value="enolase"/>
    <property type="match status" value="1"/>
</dbReference>